<dbReference type="RefSeq" id="WP_343985992.1">
    <property type="nucleotide sequence ID" value="NZ_BAAANB010000001.1"/>
</dbReference>
<dbReference type="InterPro" id="IPR053376">
    <property type="entry name" value="Serine_acetyltransferase"/>
</dbReference>
<comment type="catalytic activity">
    <reaction evidence="10">
        <text>L-serine + acetyl-CoA = O-acetyl-L-serine + CoA</text>
        <dbReference type="Rhea" id="RHEA:24560"/>
        <dbReference type="ChEBI" id="CHEBI:33384"/>
        <dbReference type="ChEBI" id="CHEBI:57287"/>
        <dbReference type="ChEBI" id="CHEBI:57288"/>
        <dbReference type="ChEBI" id="CHEBI:58340"/>
        <dbReference type="EC" id="2.3.1.30"/>
    </reaction>
</comment>
<evidence type="ECO:0000256" key="10">
    <source>
        <dbReference type="ARBA" id="ARBA00049486"/>
    </source>
</evidence>
<dbReference type="NCBIfam" id="NF041874">
    <property type="entry name" value="EPS_EpsC"/>
    <property type="match status" value="1"/>
</dbReference>
<dbReference type="NCBIfam" id="TIGR01172">
    <property type="entry name" value="cysE"/>
    <property type="match status" value="1"/>
</dbReference>
<dbReference type="Gene3D" id="1.10.3130.10">
    <property type="entry name" value="serine acetyltransferase, domain 1"/>
    <property type="match status" value="1"/>
</dbReference>
<dbReference type="EC" id="2.3.1.30" evidence="3"/>
<evidence type="ECO:0000256" key="4">
    <source>
        <dbReference type="ARBA" id="ARBA00018522"/>
    </source>
</evidence>
<dbReference type="InterPro" id="IPR042122">
    <property type="entry name" value="Ser_AcTrfase_N_sf"/>
</dbReference>
<comment type="pathway">
    <text evidence="1">Amino-acid biosynthesis; L-cysteine biosynthesis; L-cysteine from L-serine: step 1/2.</text>
</comment>
<dbReference type="InterPro" id="IPR005881">
    <property type="entry name" value="Ser_O-AcTrfase"/>
</dbReference>
<feature type="compositionally biased region" description="Basic and acidic residues" evidence="11">
    <location>
        <begin position="31"/>
        <end position="40"/>
    </location>
</feature>
<reference evidence="12 13" key="1">
    <citation type="journal article" date="2019" name="Int. J. Syst. Evol. Microbiol.">
        <title>The Global Catalogue of Microorganisms (GCM) 10K type strain sequencing project: providing services to taxonomists for standard genome sequencing and annotation.</title>
        <authorList>
            <consortium name="The Broad Institute Genomics Platform"/>
            <consortium name="The Broad Institute Genome Sequencing Center for Infectious Disease"/>
            <person name="Wu L."/>
            <person name="Ma J."/>
        </authorList>
    </citation>
    <scope>NUCLEOTIDE SEQUENCE [LARGE SCALE GENOMIC DNA]</scope>
    <source>
        <strain evidence="12 13">JCM 14283</strain>
    </source>
</reference>
<name>A0ABN2TQH7_9MICO</name>
<feature type="region of interest" description="Disordered" evidence="11">
    <location>
        <begin position="1"/>
        <end position="41"/>
    </location>
</feature>
<evidence type="ECO:0000313" key="13">
    <source>
        <dbReference type="Proteomes" id="UP001501285"/>
    </source>
</evidence>
<dbReference type="Proteomes" id="UP001501285">
    <property type="component" value="Unassembled WGS sequence"/>
</dbReference>
<dbReference type="PROSITE" id="PS00101">
    <property type="entry name" value="HEXAPEP_TRANSFERASES"/>
    <property type="match status" value="1"/>
</dbReference>
<evidence type="ECO:0000256" key="11">
    <source>
        <dbReference type="SAM" id="MobiDB-lite"/>
    </source>
</evidence>
<keyword evidence="6" id="KW-0808">Transferase</keyword>
<evidence type="ECO:0000256" key="7">
    <source>
        <dbReference type="ARBA" id="ARBA00022737"/>
    </source>
</evidence>
<protein>
    <recommendedName>
        <fullName evidence="4">Serine acetyltransferase</fullName>
        <ecNumber evidence="3">2.3.1.30</ecNumber>
    </recommendedName>
</protein>
<accession>A0ABN2TQH7</accession>
<evidence type="ECO:0000256" key="2">
    <source>
        <dbReference type="ARBA" id="ARBA00007274"/>
    </source>
</evidence>
<evidence type="ECO:0000256" key="9">
    <source>
        <dbReference type="ARBA" id="ARBA00023315"/>
    </source>
</evidence>
<dbReference type="Pfam" id="PF00132">
    <property type="entry name" value="Hexapep"/>
    <property type="match status" value="1"/>
</dbReference>
<comment type="similarity">
    <text evidence="2">Belongs to the transferase hexapeptide repeat family.</text>
</comment>
<organism evidence="12 13">
    <name type="scientific">Terrabacter terrae</name>
    <dbReference type="NCBI Taxonomy" id="318434"/>
    <lineage>
        <taxon>Bacteria</taxon>
        <taxon>Bacillati</taxon>
        <taxon>Actinomycetota</taxon>
        <taxon>Actinomycetes</taxon>
        <taxon>Micrococcales</taxon>
        <taxon>Intrasporangiaceae</taxon>
        <taxon>Terrabacter</taxon>
    </lineage>
</organism>
<dbReference type="InterPro" id="IPR018357">
    <property type="entry name" value="Hexapep_transf_CS"/>
</dbReference>
<gene>
    <name evidence="12" type="primary">cysE</name>
    <name evidence="12" type="ORF">GCM10009740_01380</name>
</gene>
<dbReference type="CDD" id="cd03354">
    <property type="entry name" value="LbH_SAT"/>
    <property type="match status" value="1"/>
</dbReference>
<dbReference type="SUPFAM" id="SSF51161">
    <property type="entry name" value="Trimeric LpxA-like enzymes"/>
    <property type="match status" value="1"/>
</dbReference>
<feature type="compositionally biased region" description="Basic and acidic residues" evidence="11">
    <location>
        <begin position="1"/>
        <end position="15"/>
    </location>
</feature>
<evidence type="ECO:0000256" key="1">
    <source>
        <dbReference type="ARBA" id="ARBA00004876"/>
    </source>
</evidence>
<keyword evidence="13" id="KW-1185">Reference proteome</keyword>
<evidence type="ECO:0000256" key="3">
    <source>
        <dbReference type="ARBA" id="ARBA00013266"/>
    </source>
</evidence>
<proteinExistence type="inferred from homology"/>
<evidence type="ECO:0000256" key="5">
    <source>
        <dbReference type="ARBA" id="ARBA00022605"/>
    </source>
</evidence>
<evidence type="ECO:0000256" key="6">
    <source>
        <dbReference type="ARBA" id="ARBA00022679"/>
    </source>
</evidence>
<dbReference type="InterPro" id="IPR001451">
    <property type="entry name" value="Hexapep"/>
</dbReference>
<dbReference type="EMBL" id="BAAANB010000001">
    <property type="protein sequence ID" value="GAA2017601.1"/>
    <property type="molecule type" value="Genomic_DNA"/>
</dbReference>
<keyword evidence="9" id="KW-0012">Acyltransferase</keyword>
<keyword evidence="7" id="KW-0677">Repeat</keyword>
<dbReference type="InterPro" id="IPR045304">
    <property type="entry name" value="LbH_SAT"/>
</dbReference>
<dbReference type="PANTHER" id="PTHR42811">
    <property type="entry name" value="SERINE ACETYLTRANSFERASE"/>
    <property type="match status" value="1"/>
</dbReference>
<comment type="caution">
    <text evidence="12">The sequence shown here is derived from an EMBL/GenBank/DDBJ whole genome shotgun (WGS) entry which is preliminary data.</text>
</comment>
<evidence type="ECO:0000256" key="8">
    <source>
        <dbReference type="ARBA" id="ARBA00023192"/>
    </source>
</evidence>
<evidence type="ECO:0000313" key="12">
    <source>
        <dbReference type="EMBL" id="GAA2017601.1"/>
    </source>
</evidence>
<sequence length="238" mass="25142">MSTAAKFDREGRGAEKPLTLVRGDGGASASHDAERPKTAERGYAGPLGFVRKLADRALEDVDGAIARDPAASSRLELVLTSPGLHAIWAHRGLHELWKRPGGRLPARVLATVARSVTGVEIHPAAQIGRRFFIDHGMGVVIGETAEVGDDVMLYHGVTLGGRSLQHVKRHPTVGNRVTIGAGARVLGAVRVGDDVQIGANSVVVKDVPTGAVATGIPAVVRFPKRDAANQWLDPAMYI</sequence>
<keyword evidence="5" id="KW-0028">Amino-acid biosynthesis</keyword>
<dbReference type="InterPro" id="IPR011004">
    <property type="entry name" value="Trimer_LpxA-like_sf"/>
</dbReference>
<dbReference type="Gene3D" id="2.160.10.10">
    <property type="entry name" value="Hexapeptide repeat proteins"/>
    <property type="match status" value="1"/>
</dbReference>
<keyword evidence="8" id="KW-0198">Cysteine biosynthesis</keyword>